<dbReference type="Proteomes" id="UP000281498">
    <property type="component" value="Unassembled WGS sequence"/>
</dbReference>
<dbReference type="GO" id="GO:0008840">
    <property type="term" value="F:4-hydroxy-tetrahydrodipicolinate synthase activity"/>
    <property type="evidence" value="ECO:0007669"/>
    <property type="project" value="TreeGrafter"/>
</dbReference>
<comment type="caution">
    <text evidence="8">The sequence shown here is derived from an EMBL/GenBank/DDBJ whole genome shotgun (WGS) entry which is preliminary data.</text>
</comment>
<feature type="active site" description="Schiff-base intermediate with substrate" evidence="7">
    <location>
        <position position="164"/>
    </location>
</feature>
<name>A0A3A9K732_9BACI</name>
<evidence type="ECO:0000313" key="8">
    <source>
        <dbReference type="EMBL" id="RKL65453.1"/>
    </source>
</evidence>
<organism evidence="8 9">
    <name type="scientific">Salipaludibacillus neizhouensis</name>
    <dbReference type="NCBI Taxonomy" id="885475"/>
    <lineage>
        <taxon>Bacteria</taxon>
        <taxon>Bacillati</taxon>
        <taxon>Bacillota</taxon>
        <taxon>Bacilli</taxon>
        <taxon>Bacillales</taxon>
        <taxon>Bacillaceae</taxon>
    </lineage>
</organism>
<gene>
    <name evidence="8" type="primary">kdgD</name>
    <name evidence="8" type="ORF">CR203_20465</name>
</gene>
<dbReference type="InterPro" id="IPR013785">
    <property type="entry name" value="Aldolase_TIM"/>
</dbReference>
<dbReference type="EMBL" id="PDOE01000016">
    <property type="protein sequence ID" value="RKL65453.1"/>
    <property type="molecule type" value="Genomic_DNA"/>
</dbReference>
<dbReference type="UniPathway" id="UPA00564">
    <property type="reaction ID" value="UER00628"/>
</dbReference>
<dbReference type="NCBIfam" id="TIGR03249">
    <property type="entry name" value="KdgD"/>
    <property type="match status" value="1"/>
</dbReference>
<dbReference type="AlphaFoldDB" id="A0A3A9K732"/>
<dbReference type="PANTHER" id="PTHR12128">
    <property type="entry name" value="DIHYDRODIPICOLINATE SYNTHASE"/>
    <property type="match status" value="1"/>
</dbReference>
<dbReference type="NCBIfam" id="NF002958">
    <property type="entry name" value="PRK03620.1"/>
    <property type="match status" value="1"/>
</dbReference>
<evidence type="ECO:0000256" key="1">
    <source>
        <dbReference type="ARBA" id="ARBA00001446"/>
    </source>
</evidence>
<dbReference type="Gene3D" id="3.20.20.70">
    <property type="entry name" value="Aldolase class I"/>
    <property type="match status" value="1"/>
</dbReference>
<evidence type="ECO:0000313" key="9">
    <source>
        <dbReference type="Proteomes" id="UP000281498"/>
    </source>
</evidence>
<feature type="active site" description="Proton donor/acceptor" evidence="7">
    <location>
        <position position="138"/>
    </location>
</feature>
<dbReference type="InterPro" id="IPR017655">
    <property type="entry name" value="Dehydro-deoxyglucarate_dehyd"/>
</dbReference>
<proteinExistence type="inferred from homology"/>
<comment type="catalytic activity">
    <reaction evidence="1 5">
        <text>5-dehydro-4-deoxy-D-glucarate + H(+) = 2,5-dioxopentanoate + CO2 + H2O</text>
        <dbReference type="Rhea" id="RHEA:24608"/>
        <dbReference type="ChEBI" id="CHEBI:15377"/>
        <dbReference type="ChEBI" id="CHEBI:15378"/>
        <dbReference type="ChEBI" id="CHEBI:16526"/>
        <dbReference type="ChEBI" id="CHEBI:42819"/>
        <dbReference type="ChEBI" id="CHEBI:58136"/>
        <dbReference type="EC" id="4.2.1.41"/>
    </reaction>
</comment>
<dbReference type="SUPFAM" id="SSF51569">
    <property type="entry name" value="Aldolase"/>
    <property type="match status" value="1"/>
</dbReference>
<dbReference type="PIRSF" id="PIRSF001365">
    <property type="entry name" value="DHDPS"/>
    <property type="match status" value="1"/>
</dbReference>
<accession>A0A3A9K732</accession>
<dbReference type="GO" id="GO:0047448">
    <property type="term" value="F:5-dehydro-4-deoxyglucarate dehydratase activity"/>
    <property type="evidence" value="ECO:0007669"/>
    <property type="project" value="UniProtKB-UniRule"/>
</dbReference>
<dbReference type="RefSeq" id="WP_110938938.1">
    <property type="nucleotide sequence ID" value="NZ_KZ614148.1"/>
</dbReference>
<dbReference type="OrthoDB" id="9778880at2"/>
<dbReference type="EC" id="4.2.1.41" evidence="5"/>
<comment type="pathway">
    <text evidence="2 5">Carbohydrate acid metabolism; D-glucarate degradation; 2,5-dioxopentanoate from D-glucarate: step 2/2.</text>
</comment>
<evidence type="ECO:0000256" key="3">
    <source>
        <dbReference type="ARBA" id="ARBA00007592"/>
    </source>
</evidence>
<dbReference type="Pfam" id="PF00701">
    <property type="entry name" value="DHDPS"/>
    <property type="match status" value="1"/>
</dbReference>
<evidence type="ECO:0000256" key="4">
    <source>
        <dbReference type="ARBA" id="ARBA00023239"/>
    </source>
</evidence>
<evidence type="ECO:0000256" key="2">
    <source>
        <dbReference type="ARBA" id="ARBA00004983"/>
    </source>
</evidence>
<dbReference type="GO" id="GO:0042838">
    <property type="term" value="P:D-glucarate catabolic process"/>
    <property type="evidence" value="ECO:0007669"/>
    <property type="project" value="UniProtKB-UniRule"/>
</dbReference>
<keyword evidence="4 5" id="KW-0456">Lyase</keyword>
<dbReference type="InterPro" id="IPR002220">
    <property type="entry name" value="DapA-like"/>
</dbReference>
<evidence type="ECO:0000256" key="5">
    <source>
        <dbReference type="HAMAP-Rule" id="MF_00694"/>
    </source>
</evidence>
<dbReference type="SMART" id="SM01130">
    <property type="entry name" value="DHDPS"/>
    <property type="match status" value="1"/>
</dbReference>
<reference evidence="8 9" key="1">
    <citation type="submission" date="2017-10" db="EMBL/GenBank/DDBJ databases">
        <title>Bacillus sp. nov., a halophilic bacterium isolated from a Keqin Lake.</title>
        <authorList>
            <person name="Wang H."/>
        </authorList>
    </citation>
    <scope>NUCLEOTIDE SEQUENCE [LARGE SCALE GENOMIC DNA]</scope>
    <source>
        <strain evidence="8 9">KCTC 13187</strain>
    </source>
</reference>
<sequence>MTSKRKAPTGILGFPTAPLNESGNIDEKALAINIDYLIREGLSSIFIACGSGEFHAISRLEYQRMVEVAIETTDGRVPVYTGVGGNIKDAIELLRLSEDLGADGYLILPPYLVNGEQEGLYNYYKTIIQTSELNAILYNRDNAIVNLNTLQRLVDQFPQIVALKDGHGDMELNLELVQTIGNRLEWLNGMPFAEITMPAYANIGYSAYSSAMSNYMPHISKMFYDALLEGNEALVSEIYINVLLPINRIRKARKGYAVSLIKAGMEIQGFPVANTVRPPCIPVESGHYQELKKIIVSALEKYPVTSEQTTNL</sequence>
<evidence type="ECO:0000256" key="7">
    <source>
        <dbReference type="PIRSR" id="PIRSR001365-1"/>
    </source>
</evidence>
<evidence type="ECO:0000256" key="6">
    <source>
        <dbReference type="PIRNR" id="PIRNR001365"/>
    </source>
</evidence>
<keyword evidence="9" id="KW-1185">Reference proteome</keyword>
<dbReference type="PANTHER" id="PTHR12128:SF19">
    <property type="entry name" value="5-DEHYDRO-4-DEOXYGLUCARATE DEHYDRATASE 2-RELATED"/>
    <property type="match status" value="1"/>
</dbReference>
<protein>
    <recommendedName>
        <fullName evidence="5">Probable 5-dehydro-4-deoxyglucarate dehydratase</fullName>
        <ecNumber evidence="5">4.2.1.41</ecNumber>
    </recommendedName>
    <alternativeName>
        <fullName evidence="5">5-keto-4-deoxy-glucarate dehydratase</fullName>
        <shortName evidence="5">KDGDH</shortName>
    </alternativeName>
</protein>
<comment type="similarity">
    <text evidence="3 5 6">Belongs to the DapA family.</text>
</comment>
<dbReference type="HAMAP" id="MF_00694">
    <property type="entry name" value="KDGDH"/>
    <property type="match status" value="1"/>
</dbReference>